<proteinExistence type="predicted"/>
<accession>A0ABW0QD81</accession>
<evidence type="ECO:0000313" key="2">
    <source>
        <dbReference type="Proteomes" id="UP001596084"/>
    </source>
</evidence>
<evidence type="ECO:0000313" key="1">
    <source>
        <dbReference type="EMBL" id="MFC5522793.1"/>
    </source>
</evidence>
<dbReference type="RefSeq" id="WP_084389654.1">
    <property type="nucleotide sequence ID" value="NZ_JBHSMX010000058.1"/>
</dbReference>
<comment type="caution">
    <text evidence="1">The sequence shown here is derived from an EMBL/GenBank/DDBJ whole genome shotgun (WGS) entry which is preliminary data.</text>
</comment>
<name>A0ABW0QD81_9BURK</name>
<dbReference type="EMBL" id="JBHSMX010000058">
    <property type="protein sequence ID" value="MFC5522793.1"/>
    <property type="molecule type" value="Genomic_DNA"/>
</dbReference>
<organism evidence="1 2">
    <name type="scientific">Polaromonas jejuensis</name>
    <dbReference type="NCBI Taxonomy" id="457502"/>
    <lineage>
        <taxon>Bacteria</taxon>
        <taxon>Pseudomonadati</taxon>
        <taxon>Pseudomonadota</taxon>
        <taxon>Betaproteobacteria</taxon>
        <taxon>Burkholderiales</taxon>
        <taxon>Comamonadaceae</taxon>
        <taxon>Polaromonas</taxon>
    </lineage>
</organism>
<sequence>MALLGPVEVTPSMLEDRIDDIRQFILDELGEFGEKNYPRITRRVRYAQDAQGLWYIRGDVMAVLAAMHGETLAREKIERINDKFKGLLPRGLCSRPSSLTT</sequence>
<reference evidence="2" key="1">
    <citation type="journal article" date="2019" name="Int. J. Syst. Evol. Microbiol.">
        <title>The Global Catalogue of Microorganisms (GCM) 10K type strain sequencing project: providing services to taxonomists for standard genome sequencing and annotation.</title>
        <authorList>
            <consortium name="The Broad Institute Genomics Platform"/>
            <consortium name="The Broad Institute Genome Sequencing Center for Infectious Disease"/>
            <person name="Wu L."/>
            <person name="Ma J."/>
        </authorList>
    </citation>
    <scope>NUCLEOTIDE SEQUENCE [LARGE SCALE GENOMIC DNA]</scope>
    <source>
        <strain evidence="2">CGMCC 4.7277</strain>
    </source>
</reference>
<dbReference type="Proteomes" id="UP001596084">
    <property type="component" value="Unassembled WGS sequence"/>
</dbReference>
<protein>
    <submittedName>
        <fullName evidence="1">Uncharacterized protein</fullName>
    </submittedName>
</protein>
<gene>
    <name evidence="1" type="ORF">ACFPP7_18040</name>
</gene>
<keyword evidence="2" id="KW-1185">Reference proteome</keyword>